<feature type="transmembrane region" description="Helical" evidence="1">
    <location>
        <begin position="256"/>
        <end position="276"/>
    </location>
</feature>
<evidence type="ECO:0000259" key="2">
    <source>
        <dbReference type="Pfam" id="PF00535"/>
    </source>
</evidence>
<gene>
    <name evidence="3" type="ORF">J4224_02510</name>
</gene>
<reference evidence="3" key="1">
    <citation type="submission" date="2021-03" db="EMBL/GenBank/DDBJ databases">
        <authorList>
            <person name="Jaffe A."/>
        </authorList>
    </citation>
    <scope>NUCLEOTIDE SEQUENCE</scope>
    <source>
        <strain evidence="3">RIFCSPHIGHO2_01_FULL_GW2011_AR10_43_9</strain>
    </source>
</reference>
<keyword evidence="1" id="KW-0812">Transmembrane</keyword>
<keyword evidence="1" id="KW-1133">Transmembrane helix</keyword>
<proteinExistence type="predicted"/>
<keyword evidence="1" id="KW-0472">Membrane</keyword>
<dbReference type="AlphaFoldDB" id="A0A8T4L6Q3"/>
<dbReference type="EMBL" id="JAGVWF010000034">
    <property type="protein sequence ID" value="MBS3059275.1"/>
    <property type="molecule type" value="Genomic_DNA"/>
</dbReference>
<evidence type="ECO:0000313" key="3">
    <source>
        <dbReference type="EMBL" id="MBS3059275.1"/>
    </source>
</evidence>
<dbReference type="InterPro" id="IPR050834">
    <property type="entry name" value="Glycosyltransf_2"/>
</dbReference>
<evidence type="ECO:0000313" key="4">
    <source>
        <dbReference type="Proteomes" id="UP000683213"/>
    </source>
</evidence>
<dbReference type="Proteomes" id="UP000683213">
    <property type="component" value="Unassembled WGS sequence"/>
</dbReference>
<dbReference type="CDD" id="cd00761">
    <property type="entry name" value="Glyco_tranf_GTA_type"/>
    <property type="match status" value="1"/>
</dbReference>
<feature type="domain" description="Glycosyltransferase 2-like" evidence="2">
    <location>
        <begin position="4"/>
        <end position="140"/>
    </location>
</feature>
<sequence>MNTSIVVMTHNRKNVLEQTINGMLEQDFQGRFEIIVVNDGSTDGTKQMLWEKFQNNKKVVVLNQHRSFPCKARNNGIRKAKFEFVVIMDDDCIPSRNWLKNLIDGFNSEKIGVVSSFDLYGGTSTAFRKSVLEKIGGYDEQYRYYREDTDLVFRVLDAGYEAKLVKADFTHEHKMEAPKGLLGLVAYGLERAAYHMNDVLLYKKHPKLAKEFLGVRFGFLVSPAKDFAAATNQWFKGGKMKLASPRGIVFLEGKNFAAKALIVIGGISWVFTVKFFRLIASIRFWKLLV</sequence>
<dbReference type="InterPro" id="IPR029044">
    <property type="entry name" value="Nucleotide-diphossugar_trans"/>
</dbReference>
<dbReference type="InterPro" id="IPR001173">
    <property type="entry name" value="Glyco_trans_2-like"/>
</dbReference>
<organism evidence="3 4">
    <name type="scientific">Candidatus Iainarchaeum sp</name>
    <dbReference type="NCBI Taxonomy" id="3101447"/>
    <lineage>
        <taxon>Archaea</taxon>
        <taxon>Candidatus Iainarchaeota</taxon>
        <taxon>Candidatus Iainarchaeia</taxon>
        <taxon>Candidatus Iainarchaeales</taxon>
        <taxon>Candidatus Iainarchaeaceae</taxon>
        <taxon>Candidatus Iainarchaeum</taxon>
    </lineage>
</organism>
<dbReference type="Pfam" id="PF00535">
    <property type="entry name" value="Glycos_transf_2"/>
    <property type="match status" value="1"/>
</dbReference>
<dbReference type="SUPFAM" id="SSF53448">
    <property type="entry name" value="Nucleotide-diphospho-sugar transferases"/>
    <property type="match status" value="1"/>
</dbReference>
<protein>
    <submittedName>
        <fullName evidence="3">Glycosyltransferase family 2 protein</fullName>
    </submittedName>
</protein>
<accession>A0A8T4L6Q3</accession>
<dbReference type="Gene3D" id="3.90.550.10">
    <property type="entry name" value="Spore Coat Polysaccharide Biosynthesis Protein SpsA, Chain A"/>
    <property type="match status" value="1"/>
</dbReference>
<dbReference type="PANTHER" id="PTHR43685">
    <property type="entry name" value="GLYCOSYLTRANSFERASE"/>
    <property type="match status" value="1"/>
</dbReference>
<name>A0A8T4L6Q3_9ARCH</name>
<reference evidence="3" key="2">
    <citation type="submission" date="2021-05" db="EMBL/GenBank/DDBJ databases">
        <title>Protein family content uncovers lineage relationships and bacterial pathway maintenance mechanisms in DPANN archaea.</title>
        <authorList>
            <person name="Castelle C.J."/>
            <person name="Meheust R."/>
            <person name="Jaffe A.L."/>
            <person name="Seitz K."/>
            <person name="Gong X."/>
            <person name="Baker B.J."/>
            <person name="Banfield J.F."/>
        </authorList>
    </citation>
    <scope>NUCLEOTIDE SEQUENCE</scope>
    <source>
        <strain evidence="3">RIFCSPHIGHO2_01_FULL_GW2011_AR10_43_9</strain>
    </source>
</reference>
<comment type="caution">
    <text evidence="3">The sequence shown here is derived from an EMBL/GenBank/DDBJ whole genome shotgun (WGS) entry which is preliminary data.</text>
</comment>
<evidence type="ECO:0000256" key="1">
    <source>
        <dbReference type="SAM" id="Phobius"/>
    </source>
</evidence>
<dbReference type="PANTHER" id="PTHR43685:SF3">
    <property type="entry name" value="SLR2126 PROTEIN"/>
    <property type="match status" value="1"/>
</dbReference>